<keyword evidence="2" id="KW-1185">Reference proteome</keyword>
<dbReference type="RefSeq" id="WP_025354406.1">
    <property type="nucleotide sequence ID" value="NZ_CP007155.1"/>
</dbReference>
<name>W5W072_9PSEU</name>
<dbReference type="AlphaFoldDB" id="W5W072"/>
<evidence type="ECO:0000313" key="1">
    <source>
        <dbReference type="EMBL" id="AHH94145.1"/>
    </source>
</evidence>
<dbReference type="OrthoDB" id="56224at2"/>
<proteinExistence type="predicted"/>
<organism evidence="1 2">
    <name type="scientific">Kutzneria albida DSM 43870</name>
    <dbReference type="NCBI Taxonomy" id="1449976"/>
    <lineage>
        <taxon>Bacteria</taxon>
        <taxon>Bacillati</taxon>
        <taxon>Actinomycetota</taxon>
        <taxon>Actinomycetes</taxon>
        <taxon>Pseudonocardiales</taxon>
        <taxon>Pseudonocardiaceae</taxon>
        <taxon>Kutzneria</taxon>
    </lineage>
</organism>
<protein>
    <submittedName>
        <fullName evidence="1">Uncharacterized protein</fullName>
    </submittedName>
</protein>
<accession>W5W072</accession>
<dbReference type="eggNOG" id="COG2310">
    <property type="taxonomic scope" value="Bacteria"/>
</dbReference>
<sequence length="398" mass="43126">MSEDSWQAAKLLPTSGLHDTRERRRRAGSALMAVLGAVPDFARALTQRLGAPAGPVRTFTRAEQPGGLLRVTRGHRTWTALVEVYTDAERPEPVARRGHDALVTISATGPGLAEPGGHHLTWTEVLCEALAQHEHLAVPEPGQAWLLGELIHYLRHPDSGALVPVEVSPSWQAAREALAAGTLRGTDPVAHQVALHFEELLRFAALTADAVPALSRRQLADRAAHLRAQAVRLAGRGLLTGRIRQPGRSGVVEVVADLRAGQVRCHVDVEAPREGRPSTRVSWLVRQLAQAPDTLHLECFCPQDATTGRCALLREVRANPSALIADPRREPRSFRVEADYPVGEGSFAAALLDAVPGFHRDVTRHLRAGTAPPQRARDIPDQLTSSWAARVRPATGPH</sequence>
<dbReference type="HOGENOM" id="CLU_047115_0_0_11"/>
<reference evidence="1 2" key="1">
    <citation type="journal article" date="2014" name="BMC Genomics">
        <title>Complete genome sequence of producer of the glycopeptide antibiotic Aculeximycin Kutzneria albida DSM 43870T, a representative of minor genus of Pseudonocardiaceae.</title>
        <authorList>
            <person name="Rebets Y."/>
            <person name="Tokovenko B."/>
            <person name="Lushchyk I."/>
            <person name="Ruckert C."/>
            <person name="Zaburannyi N."/>
            <person name="Bechthold A."/>
            <person name="Kalinowski J."/>
            <person name="Luzhetskyy A."/>
        </authorList>
    </citation>
    <scope>NUCLEOTIDE SEQUENCE [LARGE SCALE GENOMIC DNA]</scope>
    <source>
        <strain evidence="1">DSM 43870</strain>
    </source>
</reference>
<dbReference type="Proteomes" id="UP000019225">
    <property type="component" value="Chromosome"/>
</dbReference>
<dbReference type="STRING" id="1449976.KALB_771"/>
<dbReference type="EMBL" id="CP007155">
    <property type="protein sequence ID" value="AHH94145.1"/>
    <property type="molecule type" value="Genomic_DNA"/>
</dbReference>
<gene>
    <name evidence="1" type="ORF">KALB_771</name>
</gene>
<dbReference type="KEGG" id="kal:KALB_771"/>
<evidence type="ECO:0000313" key="2">
    <source>
        <dbReference type="Proteomes" id="UP000019225"/>
    </source>
</evidence>